<proteinExistence type="predicted"/>
<dbReference type="SUPFAM" id="SSF52058">
    <property type="entry name" value="L domain-like"/>
    <property type="match status" value="1"/>
</dbReference>
<reference evidence="1 2" key="1">
    <citation type="submission" date="2018-12" db="EMBL/GenBank/DDBJ databases">
        <authorList>
            <person name="Tiukova I."/>
            <person name="Dainat J."/>
        </authorList>
    </citation>
    <scope>NUCLEOTIDE SEQUENCE [LARGE SCALE GENOMIC DNA]</scope>
</reference>
<sequence length="364" mass="40753">MPLEVWNILARTSNITVTSTTLKTNSDLLPAMKNATINLIVDQANGFEEILTLPNIANVAFDINSSPEDSVDTSVFGCNGIYQLQTEMFPLTEEHDVFRHVHSIAFCGTDSEDYKYVELIPKLTNLKSFKWKGLIQDPDILGLMLKLLPEDLKHATLEDVIFDNVNLREVCASSVKLVHCSFQMLASHDFAKNGFFNPHITALELVDCKFNLHRITLPNSLKALHIEYNRPAAYRFDLASMKSLEELSWDNYSITLPDTSLPSSLLHLKCNISSLEYTFPKNLITLDVDLQTAKKLHRLSFPECLRHLAIKARSSALNGADTNLVALHKLESFVFENKDSAAGSLRVPCQFTGPSTTPQIILTT</sequence>
<dbReference type="Gene3D" id="3.80.10.10">
    <property type="entry name" value="Ribonuclease Inhibitor"/>
    <property type="match status" value="1"/>
</dbReference>
<dbReference type="EMBL" id="CAACVR010000001">
    <property type="protein sequence ID" value="VEU19757.1"/>
    <property type="molecule type" value="Genomic_DNA"/>
</dbReference>
<dbReference type="Proteomes" id="UP000290900">
    <property type="component" value="Unassembled WGS sequence"/>
</dbReference>
<accession>A0A448YFV2</accession>
<keyword evidence="2" id="KW-1185">Reference proteome</keyword>
<organism evidence="1 2">
    <name type="scientific">Brettanomyces naardenensis</name>
    <name type="common">Yeast</name>
    <dbReference type="NCBI Taxonomy" id="13370"/>
    <lineage>
        <taxon>Eukaryota</taxon>
        <taxon>Fungi</taxon>
        <taxon>Dikarya</taxon>
        <taxon>Ascomycota</taxon>
        <taxon>Saccharomycotina</taxon>
        <taxon>Pichiomycetes</taxon>
        <taxon>Pichiales</taxon>
        <taxon>Pichiaceae</taxon>
        <taxon>Brettanomyces</taxon>
    </lineage>
</organism>
<evidence type="ECO:0000313" key="2">
    <source>
        <dbReference type="Proteomes" id="UP000290900"/>
    </source>
</evidence>
<evidence type="ECO:0000313" key="1">
    <source>
        <dbReference type="EMBL" id="VEU19757.1"/>
    </source>
</evidence>
<dbReference type="AlphaFoldDB" id="A0A448YFV2"/>
<dbReference type="InterPro" id="IPR032675">
    <property type="entry name" value="LRR_dom_sf"/>
</dbReference>
<gene>
    <name evidence="1" type="ORF">BRENAR_LOCUS493</name>
</gene>
<dbReference type="InParanoid" id="A0A448YFV2"/>
<protein>
    <submittedName>
        <fullName evidence="1">DEKNAAC100572</fullName>
    </submittedName>
</protein>
<name>A0A448YFV2_BRENA</name>